<keyword evidence="3" id="KW-1185">Reference proteome</keyword>
<sequence length="384" mass="41597">MAARPLLNKIRAWSESLAHSGTVMAYPTADSLPPLYLSRARQELASIAATISRFEPVTILSRPELAPSLLSHPHIQHAGPRLSIYECKVDQCWIRDSGCFFVQEHSAPRAVDLNFNNWGEKHPVPPHSDRTLAARLSELLAIPRLPSPLTTEGGALETDGAGTLLATESSIVNDNRNPGRTKAAVGELLKRTLGVRKVIWLKGVKGQDTTDCHVDALARFALDRSANEGAERLVADVPVLLSRPHSSRPAAWMRVYEEARAVLEQERTADGRAIRVVDVPEPSIGGLMEHDEEDMVATYVNFAWVNGGIVMPSFGDRECDERAIQIFQAVFPGRIIAPVTINALPILGGGIHCVTLQVPSNGDQAGGIIDKSSSMSVASNPQLA</sequence>
<dbReference type="GO" id="GO:0009446">
    <property type="term" value="P:putrescine biosynthetic process"/>
    <property type="evidence" value="ECO:0007669"/>
    <property type="project" value="InterPro"/>
</dbReference>
<dbReference type="OMA" id="QYGSLHC"/>
<dbReference type="VEuPathDB" id="FungiDB:UREG_05821"/>
<dbReference type="GO" id="GO:0047632">
    <property type="term" value="F:agmatine deiminase activity"/>
    <property type="evidence" value="ECO:0007669"/>
    <property type="project" value="TreeGrafter"/>
</dbReference>
<dbReference type="Gene3D" id="3.75.10.10">
    <property type="entry name" value="L-arginine/glycine Amidinotransferase, Chain A"/>
    <property type="match status" value="1"/>
</dbReference>
<dbReference type="Proteomes" id="UP000002058">
    <property type="component" value="Unassembled WGS sequence"/>
</dbReference>
<accession>C4JTN2</accession>
<dbReference type="SUPFAM" id="SSF55909">
    <property type="entry name" value="Pentein"/>
    <property type="match status" value="1"/>
</dbReference>
<evidence type="ECO:0000313" key="2">
    <source>
        <dbReference type="EMBL" id="EEP80979.1"/>
    </source>
</evidence>
<reference evidence="3" key="1">
    <citation type="journal article" date="2009" name="Genome Res.">
        <title>Comparative genomic analyses of the human fungal pathogens Coccidioides and their relatives.</title>
        <authorList>
            <person name="Sharpton T.J."/>
            <person name="Stajich J.E."/>
            <person name="Rounsley S.D."/>
            <person name="Gardner M.J."/>
            <person name="Wortman J.R."/>
            <person name="Jordar V.S."/>
            <person name="Maiti R."/>
            <person name="Kodira C.D."/>
            <person name="Neafsey D.E."/>
            <person name="Zeng Q."/>
            <person name="Hung C.-Y."/>
            <person name="McMahan C."/>
            <person name="Muszewska A."/>
            <person name="Grynberg M."/>
            <person name="Mandel M.A."/>
            <person name="Kellner E.M."/>
            <person name="Barker B.M."/>
            <person name="Galgiani J.N."/>
            <person name="Orbach M.J."/>
            <person name="Kirkland T.N."/>
            <person name="Cole G.T."/>
            <person name="Henn M.R."/>
            <person name="Birren B.W."/>
            <person name="Taylor J.W."/>
        </authorList>
    </citation>
    <scope>NUCLEOTIDE SEQUENCE [LARGE SCALE GENOMIC DNA]</scope>
    <source>
        <strain evidence="3">UAMH 1704</strain>
    </source>
</reference>
<dbReference type="OrthoDB" id="544103at2759"/>
<dbReference type="Pfam" id="PF04371">
    <property type="entry name" value="PAD_porph"/>
    <property type="match status" value="1"/>
</dbReference>
<dbReference type="InterPro" id="IPR007466">
    <property type="entry name" value="Peptidyl-Arg-deiminase_porph"/>
</dbReference>
<organism evidence="2 3">
    <name type="scientific">Uncinocarpus reesii (strain UAMH 1704)</name>
    <dbReference type="NCBI Taxonomy" id="336963"/>
    <lineage>
        <taxon>Eukaryota</taxon>
        <taxon>Fungi</taxon>
        <taxon>Dikarya</taxon>
        <taxon>Ascomycota</taxon>
        <taxon>Pezizomycotina</taxon>
        <taxon>Eurotiomycetes</taxon>
        <taxon>Eurotiomycetidae</taxon>
        <taxon>Onygenales</taxon>
        <taxon>Onygenaceae</taxon>
        <taxon>Uncinocarpus</taxon>
    </lineage>
</organism>
<dbReference type="GeneID" id="8443566"/>
<dbReference type="RefSeq" id="XP_002585132.1">
    <property type="nucleotide sequence ID" value="XM_002585086.1"/>
</dbReference>
<dbReference type="GO" id="GO:0004668">
    <property type="term" value="F:protein-arginine deiminase activity"/>
    <property type="evidence" value="ECO:0007669"/>
    <property type="project" value="InterPro"/>
</dbReference>
<dbReference type="InParanoid" id="C4JTN2"/>
<dbReference type="HOGENOM" id="CLU_037682_2_0_1"/>
<dbReference type="AlphaFoldDB" id="C4JTN2"/>
<gene>
    <name evidence="2" type="ORF">UREG_05821</name>
</gene>
<dbReference type="EMBL" id="CH476617">
    <property type="protein sequence ID" value="EEP80979.1"/>
    <property type="molecule type" value="Genomic_DNA"/>
</dbReference>
<dbReference type="PANTHER" id="PTHR31377">
    <property type="entry name" value="AGMATINE DEIMINASE-RELATED"/>
    <property type="match status" value="1"/>
</dbReference>
<evidence type="ECO:0000256" key="1">
    <source>
        <dbReference type="ARBA" id="ARBA00022801"/>
    </source>
</evidence>
<dbReference type="KEGG" id="ure:UREG_05821"/>
<protein>
    <recommendedName>
        <fullName evidence="4">Agmatine deiminase</fullName>
    </recommendedName>
</protein>
<dbReference type="eggNOG" id="ENOG502QUHM">
    <property type="taxonomic scope" value="Eukaryota"/>
</dbReference>
<dbReference type="STRING" id="336963.C4JTN2"/>
<evidence type="ECO:0008006" key="4">
    <source>
        <dbReference type="Google" id="ProtNLM"/>
    </source>
</evidence>
<name>C4JTN2_UNCRE</name>
<proteinExistence type="predicted"/>
<keyword evidence="1" id="KW-0378">Hydrolase</keyword>
<evidence type="ECO:0000313" key="3">
    <source>
        <dbReference type="Proteomes" id="UP000002058"/>
    </source>
</evidence>
<dbReference type="PANTHER" id="PTHR31377:SF0">
    <property type="entry name" value="AGMATINE DEIMINASE-RELATED"/>
    <property type="match status" value="1"/>
</dbReference>